<dbReference type="Pfam" id="PF01610">
    <property type="entry name" value="DDE_Tnp_ISL3"/>
    <property type="match status" value="1"/>
</dbReference>
<name>A0A1M4V728_MARH1</name>
<feature type="non-terminal residue" evidence="2">
    <location>
        <position position="1"/>
    </location>
</feature>
<keyword evidence="3" id="KW-1185">Reference proteome</keyword>
<dbReference type="PANTHER" id="PTHR33498:SF1">
    <property type="entry name" value="TRANSPOSASE FOR INSERTION SEQUENCE ELEMENT IS1557"/>
    <property type="match status" value="1"/>
</dbReference>
<dbReference type="InterPro" id="IPR002560">
    <property type="entry name" value="Transposase_DDE"/>
</dbReference>
<evidence type="ECO:0000313" key="2">
    <source>
        <dbReference type="EMBL" id="SHE64764.1"/>
    </source>
</evidence>
<dbReference type="Proteomes" id="UP000184334">
    <property type="component" value="Unassembled WGS sequence"/>
</dbReference>
<sequence length="101" mass="12031">YEYLKEIYEAVKEFKKVLFSKSTEKLHNWIKKYEKSSIQGIQSFIHGIKRDIVAVENAIKYEYSNGLAEGKINKIKLIKRMMYGRCKFETLKNKILLIEHN</sequence>
<evidence type="ECO:0000259" key="1">
    <source>
        <dbReference type="Pfam" id="PF01610"/>
    </source>
</evidence>
<accession>A0A1M4V728</accession>
<comment type="caution">
    <text evidence="2">The sequence shown here is derived from an EMBL/GenBank/DDBJ whole genome shotgun (WGS) entry which is preliminary data.</text>
</comment>
<dbReference type="RefSeq" id="WP_143148321.1">
    <property type="nucleotide sequence ID" value="NZ_FQUI01000010.1"/>
</dbReference>
<dbReference type="InterPro" id="IPR047951">
    <property type="entry name" value="Transpos_ISL3"/>
</dbReference>
<proteinExistence type="predicted"/>
<protein>
    <submittedName>
        <fullName evidence="2">Transposase</fullName>
    </submittedName>
</protein>
<organism evidence="2 3">
    <name type="scientific">Marinitoga hydrogenitolerans (strain DSM 16785 / JCM 12826 / AT1271)</name>
    <dbReference type="NCBI Taxonomy" id="1122195"/>
    <lineage>
        <taxon>Bacteria</taxon>
        <taxon>Thermotogati</taxon>
        <taxon>Thermotogota</taxon>
        <taxon>Thermotogae</taxon>
        <taxon>Petrotogales</taxon>
        <taxon>Petrotogaceae</taxon>
        <taxon>Marinitoga</taxon>
    </lineage>
</organism>
<evidence type="ECO:0000313" key="3">
    <source>
        <dbReference type="Proteomes" id="UP000184334"/>
    </source>
</evidence>
<gene>
    <name evidence="2" type="ORF">SAMN02745164_00847</name>
</gene>
<dbReference type="AlphaFoldDB" id="A0A1M4V728"/>
<dbReference type="STRING" id="1122195.SAMN02745164_00847"/>
<dbReference type="PANTHER" id="PTHR33498">
    <property type="entry name" value="TRANSPOSASE FOR INSERTION SEQUENCE ELEMENT IS1557"/>
    <property type="match status" value="1"/>
</dbReference>
<dbReference type="EMBL" id="FQUI01000010">
    <property type="protein sequence ID" value="SHE64764.1"/>
    <property type="molecule type" value="Genomic_DNA"/>
</dbReference>
<feature type="domain" description="Transposase IS204/IS1001/IS1096/IS1165 DDE" evidence="1">
    <location>
        <begin position="4"/>
        <end position="95"/>
    </location>
</feature>
<reference evidence="2" key="1">
    <citation type="submission" date="2016-11" db="EMBL/GenBank/DDBJ databases">
        <authorList>
            <person name="Varghese N."/>
            <person name="Submissions S."/>
        </authorList>
    </citation>
    <scope>NUCLEOTIDE SEQUENCE [LARGE SCALE GENOMIC DNA]</scope>
    <source>
        <strain evidence="2">DSM 16785</strain>
    </source>
</reference>